<dbReference type="PRINTS" id="PR00834">
    <property type="entry name" value="PROTEASES2C"/>
</dbReference>
<evidence type="ECO:0000256" key="2">
    <source>
        <dbReference type="ARBA" id="ARBA00022670"/>
    </source>
</evidence>
<sequence>MQNNNHLIPKVVIAALVAGLLGGGITYGGISMFQNSGMDTSVPTGSNDGGTTGTSNIKVNVQNQSEKAYKAVKDSVVSVINLKHAQTNENPFASMFGDSDNNSSKNSGELEANSEGSGVIYKKSGDAAYIVTNNHVVAGASALQILLSNGKQLEAKLVGRDSVTDLAVLKINGSQIKDIASFGNSDNINVGETSLAIGSPLGSAYASSLTQGIISAKKREVQLTGSNGQQTGNTASVIQTDTAINPGNSGGPLINLAGQVIGINSMKLSSDGQGTSVEGIGFAIPSNEVTKIINELVKNGKIERPALGIRYINLSNISVSQQKSVLKLPSSVENGVVVFDVTKNGPAANSGLKKYDVITELAGKKITSQDQIRSILYDQKVGSSIQVQYYREGHLNTGNIKLSENTSQLKVNQ</sequence>
<accession>A0ABY4PGD5</accession>
<dbReference type="SMART" id="SM00228">
    <property type="entry name" value="PDZ"/>
    <property type="match status" value="1"/>
</dbReference>
<dbReference type="InterPro" id="IPR043504">
    <property type="entry name" value="Peptidase_S1_PA_chymotrypsin"/>
</dbReference>
<dbReference type="EMBL" id="CP093362">
    <property type="protein sequence ID" value="UQS84632.1"/>
    <property type="molecule type" value="Genomic_DNA"/>
</dbReference>
<evidence type="ECO:0000313" key="9">
    <source>
        <dbReference type="Proteomes" id="UP000831859"/>
    </source>
</evidence>
<reference evidence="8 9" key="1">
    <citation type="journal article" date="2022" name="Int. J. Syst. Evol. Microbiol.">
        <title>Apilactobacillus apisilvae sp. nov., Nicolia spurrieriana gen. nov. sp. nov., Bombilactobacillus folatiphilus sp. nov. and Bombilactobacillus thymidiniphilus sp. nov., four new lactic acid bacterial isolates from stingless bees Tetragonula carbonaria and Austroplebeia australis.</title>
        <authorList>
            <person name="Oliphant S.A."/>
            <person name="Watson-Haigh N.S."/>
            <person name="Sumby K.M."/>
            <person name="Gardner J."/>
            <person name="Groom S."/>
            <person name="Jiranek V."/>
        </authorList>
    </citation>
    <scope>NUCLEOTIDE SEQUENCE [LARGE SCALE GENOMIC DNA]</scope>
    <source>
        <strain evidence="8 9">SG5_A10</strain>
    </source>
</reference>
<evidence type="ECO:0000256" key="1">
    <source>
        <dbReference type="ARBA" id="ARBA00010541"/>
    </source>
</evidence>
<dbReference type="InterPro" id="IPR001478">
    <property type="entry name" value="PDZ"/>
</dbReference>
<name>A0ABY4PGD5_9LACO</name>
<evidence type="ECO:0000256" key="3">
    <source>
        <dbReference type="ARBA" id="ARBA00022801"/>
    </source>
</evidence>
<feature type="compositionally biased region" description="Low complexity" evidence="5">
    <location>
        <begin position="98"/>
        <end position="107"/>
    </location>
</feature>
<dbReference type="InterPro" id="IPR009003">
    <property type="entry name" value="Peptidase_S1_PA"/>
</dbReference>
<proteinExistence type="inferred from homology"/>
<keyword evidence="6" id="KW-1133">Transmembrane helix</keyword>
<dbReference type="Gene3D" id="2.40.10.10">
    <property type="entry name" value="Trypsin-like serine proteases"/>
    <property type="match status" value="2"/>
</dbReference>
<evidence type="ECO:0000259" key="7">
    <source>
        <dbReference type="SMART" id="SM00228"/>
    </source>
</evidence>
<evidence type="ECO:0000256" key="5">
    <source>
        <dbReference type="SAM" id="MobiDB-lite"/>
    </source>
</evidence>
<dbReference type="SUPFAM" id="SSF50156">
    <property type="entry name" value="PDZ domain-like"/>
    <property type="match status" value="1"/>
</dbReference>
<dbReference type="CDD" id="cd06781">
    <property type="entry name" value="cpPDZ_BsHtra-like"/>
    <property type="match status" value="1"/>
</dbReference>
<feature type="domain" description="PDZ" evidence="7">
    <location>
        <begin position="305"/>
        <end position="393"/>
    </location>
</feature>
<evidence type="ECO:0000256" key="6">
    <source>
        <dbReference type="SAM" id="Phobius"/>
    </source>
</evidence>
<keyword evidence="2" id="KW-0645">Protease</keyword>
<dbReference type="Gene3D" id="2.30.42.10">
    <property type="match status" value="1"/>
</dbReference>
<dbReference type="InterPro" id="IPR036034">
    <property type="entry name" value="PDZ_sf"/>
</dbReference>
<dbReference type="InterPro" id="IPR051201">
    <property type="entry name" value="Chloro_Bact_Ser_Proteases"/>
</dbReference>
<keyword evidence="4" id="KW-0720">Serine protease</keyword>
<dbReference type="Pfam" id="PF13365">
    <property type="entry name" value="Trypsin_2"/>
    <property type="match status" value="1"/>
</dbReference>
<feature type="transmembrane region" description="Helical" evidence="6">
    <location>
        <begin position="12"/>
        <end position="33"/>
    </location>
</feature>
<keyword evidence="6" id="KW-0472">Membrane</keyword>
<keyword evidence="6" id="KW-0812">Transmembrane</keyword>
<evidence type="ECO:0000313" key="8">
    <source>
        <dbReference type="EMBL" id="UQS84632.1"/>
    </source>
</evidence>
<evidence type="ECO:0000256" key="4">
    <source>
        <dbReference type="ARBA" id="ARBA00022825"/>
    </source>
</evidence>
<gene>
    <name evidence="8" type="ORF">MOO46_05115</name>
</gene>
<dbReference type="Proteomes" id="UP000831859">
    <property type="component" value="Chromosome"/>
</dbReference>
<comment type="similarity">
    <text evidence="1">Belongs to the peptidase S1C family.</text>
</comment>
<dbReference type="InterPro" id="IPR001940">
    <property type="entry name" value="Peptidase_S1C"/>
</dbReference>
<protein>
    <submittedName>
        <fullName evidence="8">Trypsin-like peptidase domain-containing protein</fullName>
    </submittedName>
</protein>
<dbReference type="PANTHER" id="PTHR43343:SF3">
    <property type="entry name" value="PROTEASE DO-LIKE 8, CHLOROPLASTIC"/>
    <property type="match status" value="1"/>
</dbReference>
<feature type="region of interest" description="Disordered" evidence="5">
    <location>
        <begin position="91"/>
        <end position="112"/>
    </location>
</feature>
<keyword evidence="9" id="KW-1185">Reference proteome</keyword>
<dbReference type="Pfam" id="PF13180">
    <property type="entry name" value="PDZ_2"/>
    <property type="match status" value="1"/>
</dbReference>
<dbReference type="RefSeq" id="WP_249510617.1">
    <property type="nucleotide sequence ID" value="NZ_CP093362.1"/>
</dbReference>
<organism evidence="8 9">
    <name type="scientific">Apilactobacillus apisilvae</name>
    <dbReference type="NCBI Taxonomy" id="2923364"/>
    <lineage>
        <taxon>Bacteria</taxon>
        <taxon>Bacillati</taxon>
        <taxon>Bacillota</taxon>
        <taxon>Bacilli</taxon>
        <taxon>Lactobacillales</taxon>
        <taxon>Lactobacillaceae</taxon>
        <taxon>Apilactobacillus</taxon>
    </lineage>
</organism>
<dbReference type="SUPFAM" id="SSF50494">
    <property type="entry name" value="Trypsin-like serine proteases"/>
    <property type="match status" value="1"/>
</dbReference>
<keyword evidence="3" id="KW-0378">Hydrolase</keyword>
<dbReference type="PANTHER" id="PTHR43343">
    <property type="entry name" value="PEPTIDASE S12"/>
    <property type="match status" value="1"/>
</dbReference>